<comment type="cofactor">
    <cofactor evidence="1">
        <name>Mg(2+)</name>
        <dbReference type="ChEBI" id="CHEBI:18420"/>
    </cofactor>
</comment>
<keyword evidence="8" id="KW-0324">Glycolysis</keyword>
<dbReference type="GO" id="GO:0006002">
    <property type="term" value="P:fructose 6-phosphate metabolic process"/>
    <property type="evidence" value="ECO:0007669"/>
    <property type="project" value="InterPro"/>
</dbReference>
<organism evidence="12 13">
    <name type="scientific">Candidatus Magnetoglobus multicellularis str. Araruama</name>
    <dbReference type="NCBI Taxonomy" id="890399"/>
    <lineage>
        <taxon>Bacteria</taxon>
        <taxon>Pseudomonadati</taxon>
        <taxon>Thermodesulfobacteriota</taxon>
        <taxon>Desulfobacteria</taxon>
        <taxon>Desulfobacterales</taxon>
        <taxon>Desulfobacteraceae</taxon>
        <taxon>Candidatus Magnetoglobus</taxon>
    </lineage>
</organism>
<gene>
    <name evidence="12" type="ORF">OMM_02173</name>
</gene>
<dbReference type="GO" id="GO:0005829">
    <property type="term" value="C:cytosol"/>
    <property type="evidence" value="ECO:0007669"/>
    <property type="project" value="TreeGrafter"/>
</dbReference>
<sequence length="699" mass="78738">MDIFLDQLSKNQEIIAVLADQSLEAKERNAFTPPLCDVFRKPITKLEEGNHPFFIDPEAKKQLPDMINNSVQYIVNGDLSDMQAMHQFNKKRRIGIAFSGGPSPGGHNVIAGLFDAAKNANPDSVIIGFLMGLDGVMENESIELTKDAVDYYRNLGGFTLIKTGRAKIDSPQKIERARRTCKELELDALVIVGGDDSNTNAAFLAQELFKDDIQVIGVPKTIDGDVQVRDDNGDVLCAISFGFHSAARSYAQQISHLGSDGSSDVKYWHVCKVMGRVASHIALEAALQTHANMTLIGEDLIDYVDKQRLTNKENSKDIDFDAYGVSLQKLCEIVSKAIVRRARFGKNHGILIIPEGILEFINEIQKFIIKLNIIIANYNMNHDTDFHTALPELEDKLSYLKQLSERGRKYSIWQPQDNDLFNEIPAFFREDLLMERDNHGNFPFSLVETERVLMGLVEEYLDDLFQQGKYKMGISRAYFEKTLNKAGLSPQTFGPVIFEDFDDHTHNVLLMKQPIISEDTLFQTLVQTGHLSDSDTIPPALIKILKKSIPNFKTRLHFYGYDGRGSNPTRFDCIYAHNLGYAVFSLVANGSTGQMAAIKNLEKGFNHWKPLGIPLAPLMHLEERKGKLSLVMEKSVIDTSSPAFQVVKRLRERWLAAHEFSDCYRKPAPIRFTGDTEEDRPITLLLNGSDYLIKTLKEL</sequence>
<keyword evidence="4 12" id="KW-0808">Transferase</keyword>
<dbReference type="InterPro" id="IPR022953">
    <property type="entry name" value="ATP_PFK"/>
</dbReference>
<dbReference type="AlphaFoldDB" id="A0A1V1PAR6"/>
<dbReference type="GO" id="GO:0003872">
    <property type="term" value="F:6-phosphofructokinase activity"/>
    <property type="evidence" value="ECO:0007669"/>
    <property type="project" value="InterPro"/>
</dbReference>
<dbReference type="Gene3D" id="3.40.50.450">
    <property type="match status" value="2"/>
</dbReference>
<dbReference type="GO" id="GO:0046872">
    <property type="term" value="F:metal ion binding"/>
    <property type="evidence" value="ECO:0007669"/>
    <property type="project" value="UniProtKB-KW"/>
</dbReference>
<evidence type="ECO:0000256" key="5">
    <source>
        <dbReference type="ARBA" id="ARBA00022723"/>
    </source>
</evidence>
<evidence type="ECO:0000256" key="6">
    <source>
        <dbReference type="ARBA" id="ARBA00022777"/>
    </source>
</evidence>
<comment type="caution">
    <text evidence="12">The sequence shown here is derived from an EMBL/GenBank/DDBJ whole genome shotgun (WGS) entry which is preliminary data.</text>
</comment>
<dbReference type="PANTHER" id="PTHR43650">
    <property type="entry name" value="PYROPHOSPHATE--FRUCTOSE 6-PHOSPHATE 1-PHOSPHOTRANSFERASE"/>
    <property type="match status" value="1"/>
</dbReference>
<evidence type="ECO:0000256" key="9">
    <source>
        <dbReference type="ARBA" id="ARBA00038478"/>
    </source>
</evidence>
<dbReference type="GO" id="GO:0047334">
    <property type="term" value="F:diphosphate-fructose-6-phosphate 1-phosphotransferase activity"/>
    <property type="evidence" value="ECO:0007669"/>
    <property type="project" value="UniProtKB-EC"/>
</dbReference>
<evidence type="ECO:0000256" key="10">
    <source>
        <dbReference type="ARBA" id="ARBA00048072"/>
    </source>
</evidence>
<keyword evidence="6" id="KW-0418">Kinase</keyword>
<evidence type="ECO:0000256" key="8">
    <source>
        <dbReference type="ARBA" id="ARBA00023152"/>
    </source>
</evidence>
<accession>A0A1V1PAR6</accession>
<dbReference type="Pfam" id="PF00365">
    <property type="entry name" value="PFK"/>
    <property type="match status" value="1"/>
</dbReference>
<dbReference type="SUPFAM" id="SSF53784">
    <property type="entry name" value="Phosphofructokinase"/>
    <property type="match status" value="1"/>
</dbReference>
<reference evidence="13" key="1">
    <citation type="submission" date="2012-11" db="EMBL/GenBank/DDBJ databases">
        <authorList>
            <person name="Lucero-Rivera Y.E."/>
            <person name="Tovar-Ramirez D."/>
        </authorList>
    </citation>
    <scope>NUCLEOTIDE SEQUENCE [LARGE SCALE GENOMIC DNA]</scope>
    <source>
        <strain evidence="13">Araruama</strain>
    </source>
</reference>
<keyword evidence="5" id="KW-0479">Metal-binding</keyword>
<dbReference type="Proteomes" id="UP000189670">
    <property type="component" value="Unassembled WGS sequence"/>
</dbReference>
<comment type="catalytic activity">
    <reaction evidence="10">
        <text>beta-D-fructose 6-phosphate + diphosphate = beta-D-fructose 1,6-bisphosphate + phosphate + H(+)</text>
        <dbReference type="Rhea" id="RHEA:13613"/>
        <dbReference type="ChEBI" id="CHEBI:15378"/>
        <dbReference type="ChEBI" id="CHEBI:32966"/>
        <dbReference type="ChEBI" id="CHEBI:33019"/>
        <dbReference type="ChEBI" id="CHEBI:43474"/>
        <dbReference type="ChEBI" id="CHEBI:57634"/>
        <dbReference type="EC" id="2.7.1.90"/>
    </reaction>
</comment>
<name>A0A1V1PAR6_9BACT</name>
<evidence type="ECO:0000256" key="3">
    <source>
        <dbReference type="ARBA" id="ARBA00022490"/>
    </source>
</evidence>
<protein>
    <submittedName>
        <fullName evidence="12">Pyrophosphate--fructose-6-phosphate 1-phosphotransferase</fullName>
    </submittedName>
</protein>
<dbReference type="PRINTS" id="PR00476">
    <property type="entry name" value="PHFRCTKINASE"/>
</dbReference>
<evidence type="ECO:0000256" key="7">
    <source>
        <dbReference type="ARBA" id="ARBA00022842"/>
    </source>
</evidence>
<dbReference type="PANTHER" id="PTHR43650:SF1">
    <property type="entry name" value="PYROPHOSPHATE--FRUCTOSE 6-PHOSPHATE 1-PHOSPHOTRANSFERASE SUBUNIT BETA 2"/>
    <property type="match status" value="1"/>
</dbReference>
<dbReference type="GO" id="GO:0009749">
    <property type="term" value="P:response to glucose"/>
    <property type="evidence" value="ECO:0007669"/>
    <property type="project" value="TreeGrafter"/>
</dbReference>
<evidence type="ECO:0000259" key="11">
    <source>
        <dbReference type="Pfam" id="PF00365"/>
    </source>
</evidence>
<keyword evidence="7" id="KW-0460">Magnesium</keyword>
<comment type="function">
    <text evidence="2">Catalyzes the phosphorylation of D-fructose 6-phosphate, the first committing step of glycolysis. Uses inorganic phosphate (PPi) as phosphoryl donor instead of ATP like common ATP-dependent phosphofructokinases (ATP-PFKs), which renders the reaction reversible, and can thus function both in glycolysis and gluconeogenesis. Consistently, PPi-PFK can replace the enzymes of both the forward (ATP-PFK) and reverse (fructose-bisphosphatase (FBPase)) reactions.</text>
</comment>
<dbReference type="UniPathway" id="UPA00109">
    <property type="reaction ID" value="UER00182"/>
</dbReference>
<dbReference type="EMBL" id="ATBP01000213">
    <property type="protein sequence ID" value="ETR71853.1"/>
    <property type="molecule type" value="Genomic_DNA"/>
</dbReference>
<evidence type="ECO:0000256" key="4">
    <source>
        <dbReference type="ARBA" id="ARBA00022679"/>
    </source>
</evidence>
<dbReference type="InterPro" id="IPR035966">
    <property type="entry name" value="PKF_sf"/>
</dbReference>
<dbReference type="InterPro" id="IPR000023">
    <property type="entry name" value="Phosphofructokinase_dom"/>
</dbReference>
<feature type="domain" description="Phosphofructokinase" evidence="11">
    <location>
        <begin position="93"/>
        <end position="304"/>
    </location>
</feature>
<comment type="similarity">
    <text evidence="9">Belongs to the phosphofructokinase type A (PFKA) family.</text>
</comment>
<evidence type="ECO:0000256" key="2">
    <source>
        <dbReference type="ARBA" id="ARBA00003138"/>
    </source>
</evidence>
<evidence type="ECO:0000313" key="12">
    <source>
        <dbReference type="EMBL" id="ETR71853.1"/>
    </source>
</evidence>
<keyword evidence="3" id="KW-0963">Cytoplasm</keyword>
<proteinExistence type="inferred from homology"/>
<evidence type="ECO:0000313" key="13">
    <source>
        <dbReference type="Proteomes" id="UP000189670"/>
    </source>
</evidence>
<evidence type="ECO:0000256" key="1">
    <source>
        <dbReference type="ARBA" id="ARBA00001946"/>
    </source>
</evidence>